<evidence type="ECO:0000313" key="2">
    <source>
        <dbReference type="EMBL" id="CAK9061443.1"/>
    </source>
</evidence>
<dbReference type="Proteomes" id="UP001642484">
    <property type="component" value="Unassembled WGS sequence"/>
</dbReference>
<reference evidence="2 3" key="1">
    <citation type="submission" date="2024-02" db="EMBL/GenBank/DDBJ databases">
        <authorList>
            <person name="Chen Y."/>
            <person name="Shah S."/>
            <person name="Dougan E. K."/>
            <person name="Thang M."/>
            <person name="Chan C."/>
        </authorList>
    </citation>
    <scope>NUCLEOTIDE SEQUENCE [LARGE SCALE GENOMIC DNA]</scope>
</reference>
<feature type="compositionally biased region" description="Polar residues" evidence="1">
    <location>
        <begin position="11"/>
        <end position="42"/>
    </location>
</feature>
<feature type="region of interest" description="Disordered" evidence="1">
    <location>
        <begin position="1"/>
        <end position="56"/>
    </location>
</feature>
<sequence>MGCHMVKDVQHPQTAMSGMDSTSEQTNLGKAHGQASNTSISSIAPPPLRHQRRHQRYRETKELQLAIAAPIFFIRAPVMAADTIDRGLQRHRRYKGHRDEEANTELKMCETETMHG</sequence>
<evidence type="ECO:0000313" key="3">
    <source>
        <dbReference type="Proteomes" id="UP001642484"/>
    </source>
</evidence>
<feature type="compositionally biased region" description="Basic and acidic residues" evidence="1">
    <location>
        <begin position="1"/>
        <end position="10"/>
    </location>
</feature>
<evidence type="ECO:0000256" key="1">
    <source>
        <dbReference type="SAM" id="MobiDB-lite"/>
    </source>
</evidence>
<proteinExistence type="predicted"/>
<comment type="caution">
    <text evidence="2">The sequence shown here is derived from an EMBL/GenBank/DDBJ whole genome shotgun (WGS) entry which is preliminary data.</text>
</comment>
<protein>
    <submittedName>
        <fullName evidence="2">Uncharacterized protein</fullName>
    </submittedName>
</protein>
<keyword evidence="3" id="KW-1185">Reference proteome</keyword>
<organism evidence="2 3">
    <name type="scientific">Durusdinium trenchii</name>
    <dbReference type="NCBI Taxonomy" id="1381693"/>
    <lineage>
        <taxon>Eukaryota</taxon>
        <taxon>Sar</taxon>
        <taxon>Alveolata</taxon>
        <taxon>Dinophyceae</taxon>
        <taxon>Suessiales</taxon>
        <taxon>Symbiodiniaceae</taxon>
        <taxon>Durusdinium</taxon>
    </lineage>
</organism>
<name>A0ABP0NDH5_9DINO</name>
<accession>A0ABP0NDH5</accession>
<gene>
    <name evidence="2" type="ORF">CCMP2556_LOCUS30206</name>
</gene>
<dbReference type="EMBL" id="CAXAMN010021616">
    <property type="protein sequence ID" value="CAK9061443.1"/>
    <property type="molecule type" value="Genomic_DNA"/>
</dbReference>